<sequence length="276" mass="31795">DRLDYKEARQWENRRKSVKEGSSFNFHNTTFTGNSLLGDSGIINDEGEPLKKWDFRPRKKVDYSDISDSDITDLNYEEPSLGIDHYELVNKIAMQNDNDGFQTPPHQIVSNIYNEEISINENILRMSAKSLVKLDESKETTESGSIKSISDWIRITEELGIVKEKDNKELIQIKKYLNRVMLPLIESFTNPTPDISATNSSEHHYWSEFGHRFFSRALQELIGLDWKAVIDGKSADLLAWIEKTGEEIFVGEQAGPPTKCYLTKLAMDSFKLYREM</sequence>
<accession>A0ACA9LE05</accession>
<evidence type="ECO:0000313" key="1">
    <source>
        <dbReference type="EMBL" id="CAG8521572.1"/>
    </source>
</evidence>
<evidence type="ECO:0000313" key="2">
    <source>
        <dbReference type="Proteomes" id="UP000789525"/>
    </source>
</evidence>
<protein>
    <submittedName>
        <fullName evidence="1">6346_t:CDS:1</fullName>
    </submittedName>
</protein>
<keyword evidence="2" id="KW-1185">Reference proteome</keyword>
<gene>
    <name evidence="1" type="ORF">ACOLOM_LOCUS3681</name>
</gene>
<proteinExistence type="predicted"/>
<feature type="non-terminal residue" evidence="1">
    <location>
        <position position="1"/>
    </location>
</feature>
<comment type="caution">
    <text evidence="1">The sequence shown here is derived from an EMBL/GenBank/DDBJ whole genome shotgun (WGS) entry which is preliminary data.</text>
</comment>
<dbReference type="EMBL" id="CAJVPT010005579">
    <property type="protein sequence ID" value="CAG8521572.1"/>
    <property type="molecule type" value="Genomic_DNA"/>
</dbReference>
<name>A0ACA9LE05_9GLOM</name>
<dbReference type="Proteomes" id="UP000789525">
    <property type="component" value="Unassembled WGS sequence"/>
</dbReference>
<organism evidence="1 2">
    <name type="scientific">Acaulospora colombiana</name>
    <dbReference type="NCBI Taxonomy" id="27376"/>
    <lineage>
        <taxon>Eukaryota</taxon>
        <taxon>Fungi</taxon>
        <taxon>Fungi incertae sedis</taxon>
        <taxon>Mucoromycota</taxon>
        <taxon>Glomeromycotina</taxon>
        <taxon>Glomeromycetes</taxon>
        <taxon>Diversisporales</taxon>
        <taxon>Acaulosporaceae</taxon>
        <taxon>Acaulospora</taxon>
    </lineage>
</organism>
<reference evidence="1" key="1">
    <citation type="submission" date="2021-06" db="EMBL/GenBank/DDBJ databases">
        <authorList>
            <person name="Kallberg Y."/>
            <person name="Tangrot J."/>
            <person name="Rosling A."/>
        </authorList>
    </citation>
    <scope>NUCLEOTIDE SEQUENCE</scope>
    <source>
        <strain evidence="1">CL356</strain>
    </source>
</reference>